<gene>
    <name evidence="1" type="ORF">g.54541</name>
</gene>
<reference evidence="1" key="1">
    <citation type="journal article" date="2016" name="Gigascience">
        <title>De novo construction of an expanded transcriptome assembly for the western tarnished plant bug, Lygus hesperus.</title>
        <authorList>
            <person name="Tassone E.E."/>
            <person name="Geib S.M."/>
            <person name="Hall B."/>
            <person name="Fabrick J.A."/>
            <person name="Brent C.S."/>
            <person name="Hull J.J."/>
        </authorList>
    </citation>
    <scope>NUCLEOTIDE SEQUENCE</scope>
</reference>
<dbReference type="AlphaFoldDB" id="A0A146KUB4"/>
<proteinExistence type="predicted"/>
<accession>A0A146KUB4</accession>
<dbReference type="EMBL" id="GDHC01019120">
    <property type="protein sequence ID" value="JAP99508.1"/>
    <property type="molecule type" value="Transcribed_RNA"/>
</dbReference>
<sequence>MLEIGRSALGRLQTSLCGYHFNLETGTSYFILSASDFFSNFAECVSSSLHPDREITTMNYLCSYFMVSSPLYSARRLDVPALGSSVPRNTEDEDKTRREWQIIFEKSVFSIRSD</sequence>
<evidence type="ECO:0000313" key="1">
    <source>
        <dbReference type="EMBL" id="JAP99508.1"/>
    </source>
</evidence>
<organism evidence="1">
    <name type="scientific">Lygus hesperus</name>
    <name type="common">Western plant bug</name>
    <dbReference type="NCBI Taxonomy" id="30085"/>
    <lineage>
        <taxon>Eukaryota</taxon>
        <taxon>Metazoa</taxon>
        <taxon>Ecdysozoa</taxon>
        <taxon>Arthropoda</taxon>
        <taxon>Hexapoda</taxon>
        <taxon>Insecta</taxon>
        <taxon>Pterygota</taxon>
        <taxon>Neoptera</taxon>
        <taxon>Paraneoptera</taxon>
        <taxon>Hemiptera</taxon>
        <taxon>Heteroptera</taxon>
        <taxon>Panheteroptera</taxon>
        <taxon>Cimicomorpha</taxon>
        <taxon>Miridae</taxon>
        <taxon>Mirini</taxon>
        <taxon>Lygus</taxon>
    </lineage>
</organism>
<name>A0A146KUB4_LYGHE</name>
<protein>
    <submittedName>
        <fullName evidence="1">Uncharacterized protein</fullName>
    </submittedName>
</protein>